<proteinExistence type="predicted"/>
<dbReference type="GeneID" id="43183587"/>
<dbReference type="EMBL" id="ABQC02000012">
    <property type="protein sequence ID" value="EDY96624.1"/>
    <property type="molecule type" value="Genomic_DNA"/>
</dbReference>
<dbReference type="NCBIfam" id="TIGR01863">
    <property type="entry name" value="cas_Csd1"/>
    <property type="match status" value="1"/>
</dbReference>
<organism evidence="1 2">
    <name type="scientific">Phocaeicola plebeius (strain DSM 17135 / JCM 12973 / CCUG 54634 / M2)</name>
    <name type="common">Bacteroides plebeius</name>
    <dbReference type="NCBI Taxonomy" id="484018"/>
    <lineage>
        <taxon>Bacteria</taxon>
        <taxon>Pseudomonadati</taxon>
        <taxon>Bacteroidota</taxon>
        <taxon>Bacteroidia</taxon>
        <taxon>Bacteroidales</taxon>
        <taxon>Bacteroidaceae</taxon>
        <taxon>Phocaeicola</taxon>
    </lineage>
</organism>
<comment type="caution">
    <text evidence="1">The sequence shown here is derived from an EMBL/GenBank/DDBJ whole genome shotgun (WGS) entry which is preliminary data.</text>
</comment>
<protein>
    <submittedName>
        <fullName evidence="1">CRISPR-associated protein, Csd1 family</fullName>
    </submittedName>
</protein>
<sequence>MILKALYDYYHRSQELARPGMEYRELAFLIVIDEQGNFVRLEDCRIDDKSCKSFLLPKAVSRSSSPVANICWDNCAYVLNYSEANLPLRNPPADPLKLAAKEEALKKEREKNWKNYTTFCNKVEELHGALPGNIPLMALHLFYGKGNEIILSALQKDPLWGELCKNLTRNISFRINGALTIIPEDKDVVNFYLDSLSVCHADRQTHTCLITGEEGPLVELTTATPILGSQATAKLVAFQVGSGYDSYGKEKAYNAPISREAEFAYTTALTHLLRKNSRNMFRVATRTYVFWASVASEVGLEAESCFFSLMNLQGNETDNPDRGVIQVEKVFKSIFSGEIKTQTNDCFFILGLAPNAARLAVVYWKEIPIKDFAENILRHFEDMEIVDYRMEKRPYKGVYSMLSAVALEGKVGDVQPNLPEAVIKSIFQYLPYPYSLYSACLRRIRAEQKLTQTRIALIKAYLNRQPNNYHKLTVMLDKSNNNVGYVCGRLFATLEYLQKKSYGIDSIRQRYLNAASTTPAAVFGNLLNLSVHHEEKLNSPSIIFFRKLKNEIIDLLLAEGFPTHLNIQDQGRFFVGYHHQMAEFYKASEKNEDIVE</sequence>
<dbReference type="AlphaFoldDB" id="B5CWH7"/>
<dbReference type="HOGENOM" id="CLU_031037_0_0_10"/>
<gene>
    <name evidence="1" type="primary">csd1</name>
    <name evidence="1" type="ORF">BACPLE_01067</name>
</gene>
<reference evidence="1 2" key="2">
    <citation type="submission" date="2008-08" db="EMBL/GenBank/DDBJ databases">
        <authorList>
            <person name="Fulton L."/>
            <person name="Clifton S."/>
            <person name="Fulton B."/>
            <person name="Xu J."/>
            <person name="Minx P."/>
            <person name="Pepin K.H."/>
            <person name="Johnson M."/>
            <person name="Thiruvilangam P."/>
            <person name="Bhonagiri V."/>
            <person name="Nash W.E."/>
            <person name="Mardis E.R."/>
            <person name="Wilson R.K."/>
        </authorList>
    </citation>
    <scope>NUCLEOTIDE SEQUENCE [LARGE SCALE GENOMIC DNA]</scope>
    <source>
        <strain evidence="2">DSM 17135 / JCM 12973 / M2</strain>
    </source>
</reference>
<dbReference type="Proteomes" id="UP000003452">
    <property type="component" value="Unassembled WGS sequence"/>
</dbReference>
<dbReference type="InterPro" id="IPR010144">
    <property type="entry name" value="CRISPR-assoc_prot_Csd1-typ"/>
</dbReference>
<dbReference type="RefSeq" id="WP_007558740.1">
    <property type="nucleotide sequence ID" value="NZ_DS990119.1"/>
</dbReference>
<dbReference type="CDD" id="cd09757">
    <property type="entry name" value="Cas8c_I-C"/>
    <property type="match status" value="1"/>
</dbReference>
<dbReference type="Pfam" id="PF09709">
    <property type="entry name" value="Cas_Csd1"/>
    <property type="match status" value="1"/>
</dbReference>
<evidence type="ECO:0000313" key="1">
    <source>
        <dbReference type="EMBL" id="EDY96624.1"/>
    </source>
</evidence>
<dbReference type="OrthoDB" id="9778918at2"/>
<name>B5CWH7_PHOPM</name>
<evidence type="ECO:0000313" key="2">
    <source>
        <dbReference type="Proteomes" id="UP000003452"/>
    </source>
</evidence>
<reference evidence="1 2" key="1">
    <citation type="submission" date="2008-08" db="EMBL/GenBank/DDBJ databases">
        <title>Draft genome sequence of Bacteroides plebeius (DSM 17135).</title>
        <authorList>
            <person name="Sudarsanam P."/>
            <person name="Ley R."/>
            <person name="Guruge J."/>
            <person name="Turnbaugh P.J."/>
            <person name="Mahowald M."/>
            <person name="Liep D."/>
            <person name="Gordon J."/>
        </authorList>
    </citation>
    <scope>NUCLEOTIDE SEQUENCE [LARGE SCALE GENOMIC DNA]</scope>
    <source>
        <strain evidence="2">DSM 17135 / JCM 12973 / M2</strain>
    </source>
</reference>
<accession>B5CWH7</accession>
<dbReference type="eggNOG" id="ENOG502Z7WH">
    <property type="taxonomic scope" value="Bacteria"/>
</dbReference>